<sequence length="399" mass="44993">MAPIVKLNITFDNPAKVFYLERAITGHVHVIVEEKDGAKIRGVKIEWKGESKTQFRFRRSRHTKSEIHVDNEMYIMGSSDRSKPCIMLQEGSHAIPFSIFLPPNIPGTFDHEKGTVFYSLYAKINFPYNLFDPNMTLEFKVEKMNLLSGTLLSPIQAPSEHKLSLCCIGKGDVTTTIGMPQTGFLPGEELQFSLKVENETSKEIQSVTARLVQISHFYGHRRDKKPNSKTNAPMNKDYRVTHSWCTLEFPSIQPYSNFERMDNVMQLSPSLVTSNLLDSCSIIRTSYEFQLIVKFGFPYFSKDRFIPIIIGSSYATNNATQMANPGPNIFMAANPYTPGYPISTPNPDAGYAQPLILQMGYAQPPYPQDPFNPTAPAPHTEAYSPPPYNPVDEGPYLKQ</sequence>
<comment type="similarity">
    <text evidence="1">Belongs to the arrestin family.</text>
</comment>
<evidence type="ECO:0000256" key="1">
    <source>
        <dbReference type="ARBA" id="ARBA00005298"/>
    </source>
</evidence>
<dbReference type="InterPro" id="IPR050357">
    <property type="entry name" value="Arrestin_domain-protein"/>
</dbReference>
<organism evidence="4">
    <name type="scientific">Caligus clemensi</name>
    <name type="common">Sea louse</name>
    <dbReference type="NCBI Taxonomy" id="344056"/>
    <lineage>
        <taxon>Eukaryota</taxon>
        <taxon>Metazoa</taxon>
        <taxon>Ecdysozoa</taxon>
        <taxon>Arthropoda</taxon>
        <taxon>Crustacea</taxon>
        <taxon>Multicrustacea</taxon>
        <taxon>Hexanauplia</taxon>
        <taxon>Copepoda</taxon>
        <taxon>Siphonostomatoida</taxon>
        <taxon>Caligidae</taxon>
        <taxon>Caligus</taxon>
    </lineage>
</organism>
<dbReference type="SUPFAM" id="SSF81296">
    <property type="entry name" value="E set domains"/>
    <property type="match status" value="2"/>
</dbReference>
<dbReference type="GO" id="GO:0005737">
    <property type="term" value="C:cytoplasm"/>
    <property type="evidence" value="ECO:0007669"/>
    <property type="project" value="TreeGrafter"/>
</dbReference>
<evidence type="ECO:0000313" key="4">
    <source>
        <dbReference type="EMBL" id="ACO14794.1"/>
    </source>
</evidence>
<dbReference type="InterPro" id="IPR014756">
    <property type="entry name" value="Ig_E-set"/>
</dbReference>
<dbReference type="AlphaFoldDB" id="C1C0J1"/>
<feature type="domain" description="Arrestin C-terminal-like" evidence="3">
    <location>
        <begin position="169"/>
        <end position="315"/>
    </location>
</feature>
<dbReference type="PANTHER" id="PTHR11188:SF176">
    <property type="entry name" value="ARRESTIN DOMAIN-CONTAINING PROTEIN 1"/>
    <property type="match status" value="1"/>
</dbReference>
<feature type="compositionally biased region" description="Pro residues" evidence="2">
    <location>
        <begin position="364"/>
        <end position="376"/>
    </location>
</feature>
<evidence type="ECO:0000256" key="2">
    <source>
        <dbReference type="SAM" id="MobiDB-lite"/>
    </source>
</evidence>
<feature type="region of interest" description="Disordered" evidence="2">
    <location>
        <begin position="362"/>
        <end position="399"/>
    </location>
</feature>
<dbReference type="InterPro" id="IPR011022">
    <property type="entry name" value="Arrestin_C-like"/>
</dbReference>
<gene>
    <name evidence="4" type="primary">ARRD5</name>
</gene>
<dbReference type="Gene3D" id="2.60.40.640">
    <property type="match status" value="2"/>
</dbReference>
<dbReference type="InterPro" id="IPR014752">
    <property type="entry name" value="Arrestin-like_C"/>
</dbReference>
<reference evidence="4" key="1">
    <citation type="submission" date="2009-03" db="EMBL/GenBank/DDBJ databases">
        <title>Caligus clemensi ESTs and full-length cDNAs.</title>
        <authorList>
            <person name="Yasuike M."/>
            <person name="von Schalburg K."/>
            <person name="Cooper G."/>
            <person name="Leong J."/>
            <person name="Jones S.R.M."/>
            <person name="Koop B.F."/>
        </authorList>
    </citation>
    <scope>NUCLEOTIDE SEQUENCE</scope>
    <source>
        <tissue evidence="4">Whole</tissue>
    </source>
</reference>
<dbReference type="SMART" id="SM01017">
    <property type="entry name" value="Arrestin_C"/>
    <property type="match status" value="1"/>
</dbReference>
<dbReference type="InterPro" id="IPR011021">
    <property type="entry name" value="Arrestin-like_N"/>
</dbReference>
<dbReference type="Pfam" id="PF00339">
    <property type="entry name" value="Arrestin_N"/>
    <property type="match status" value="1"/>
</dbReference>
<evidence type="ECO:0000259" key="3">
    <source>
        <dbReference type="SMART" id="SM01017"/>
    </source>
</evidence>
<dbReference type="EMBL" id="BT080370">
    <property type="protein sequence ID" value="ACO14794.1"/>
    <property type="molecule type" value="mRNA"/>
</dbReference>
<proteinExistence type="evidence at transcript level"/>
<dbReference type="Pfam" id="PF02752">
    <property type="entry name" value="Arrestin_C"/>
    <property type="match status" value="1"/>
</dbReference>
<dbReference type="PANTHER" id="PTHR11188">
    <property type="entry name" value="ARRESTIN DOMAIN CONTAINING PROTEIN"/>
    <property type="match status" value="1"/>
</dbReference>
<protein>
    <submittedName>
        <fullName evidence="4">Arrestin domain-containing protein 5</fullName>
    </submittedName>
</protein>
<accession>C1C0J1</accession>
<dbReference type="GO" id="GO:0015031">
    <property type="term" value="P:protein transport"/>
    <property type="evidence" value="ECO:0007669"/>
    <property type="project" value="TreeGrafter"/>
</dbReference>
<name>C1C0J1_CALCM</name>